<keyword evidence="2" id="KW-1185">Reference proteome</keyword>
<name>A0ABS5YWR9_9ACTN</name>
<dbReference type="NCBIfam" id="TIGR04267">
    <property type="entry name" value="mod_HExxH"/>
    <property type="match status" value="1"/>
</dbReference>
<dbReference type="Proteomes" id="UP001519654">
    <property type="component" value="Unassembled WGS sequence"/>
</dbReference>
<comment type="caution">
    <text evidence="1">The sequence shown here is derived from an EMBL/GenBank/DDBJ whole genome shotgun (WGS) entry which is preliminary data.</text>
</comment>
<protein>
    <recommendedName>
        <fullName evidence="3">HEXXH motif domain-containing protein</fullName>
    </recommendedName>
</protein>
<organism evidence="1 2">
    <name type="scientific">Paractinoplanes bogorensis</name>
    <dbReference type="NCBI Taxonomy" id="1610840"/>
    <lineage>
        <taxon>Bacteria</taxon>
        <taxon>Bacillati</taxon>
        <taxon>Actinomycetota</taxon>
        <taxon>Actinomycetes</taxon>
        <taxon>Micromonosporales</taxon>
        <taxon>Micromonosporaceae</taxon>
        <taxon>Paractinoplanes</taxon>
    </lineage>
</organism>
<evidence type="ECO:0000313" key="2">
    <source>
        <dbReference type="Proteomes" id="UP001519654"/>
    </source>
</evidence>
<evidence type="ECO:0008006" key="3">
    <source>
        <dbReference type="Google" id="ProtNLM"/>
    </source>
</evidence>
<reference evidence="1 2" key="1">
    <citation type="submission" date="2021-06" db="EMBL/GenBank/DDBJ databases">
        <title>Actinoplanes lichenicola sp. nov., and Actinoplanes ovalisporus sp. nov., isolated from lichen in Thailand.</title>
        <authorList>
            <person name="Saeng-In P."/>
            <person name="Kanchanasin P."/>
            <person name="Yuki M."/>
            <person name="Kudo T."/>
            <person name="Ohkuma M."/>
            <person name="Phongsopitanun W."/>
            <person name="Tanasupawat S."/>
        </authorList>
    </citation>
    <scope>NUCLEOTIDE SEQUENCE [LARGE SCALE GENOMIC DNA]</scope>
    <source>
        <strain evidence="1 2">NBRC 110975</strain>
    </source>
</reference>
<accession>A0ABS5YWR9</accession>
<sequence length="581" mass="62089">MPANHLIRRDRLELLFQGRPDHEIVADLWQSERSRRLLLLNSVIDALDDRPGALGPLPPVGDAVAALETAEAIDPDAFRQVLLLPSVGSWTAYMLRRLHGFAPSDAPLWIDAGVLFALAVVAAQRSGIDLSVPVPLRDGRVMLPGLGMACFPGAGRWAVAEASVAGGRITLRHGDREVEADGSTAGWWPLRRIRCGSGPVLSVALDDLDPFRELAEPVAPERLTDDETAAWTRLLDGAWLVLCRRHRNTAEAMAAGLTSVNPLPPDDDASGRSASTGEAFGALLVSRPADPVTLAVALVHEFAHIQLGGLLHLIDLESDSDQATLYAPWRDDPRPLPGLVQGIYAFTAIAGFWHGERAADTELDREVAAFEYAFTRGQAVQAIGTAARSGRLTDAGVQLLDGLRRRIGSWESHPFAAARLALEAHRAGWRIRHLRPDPEAVRALAEAWSGGHDAVRTRSGDVVKGDASLWSRHRLALIRRAVVARARGRRLEPGPGTDPAEMALVLGDREAARTGFRARIAADPADLDAWTGLALVTDGPARVALTGDPALVRAVHLELGGSGDPAALAEWISAAGAASSP</sequence>
<dbReference type="RefSeq" id="WP_215792149.1">
    <property type="nucleotide sequence ID" value="NZ_JAHKKG010000010.1"/>
</dbReference>
<dbReference type="InterPro" id="IPR026337">
    <property type="entry name" value="AKG_HExxH"/>
</dbReference>
<gene>
    <name evidence="1" type="ORF">KOI35_30685</name>
</gene>
<evidence type="ECO:0000313" key="1">
    <source>
        <dbReference type="EMBL" id="MBU2667887.1"/>
    </source>
</evidence>
<proteinExistence type="predicted"/>
<dbReference type="EMBL" id="JAHKKG010000010">
    <property type="protein sequence ID" value="MBU2667887.1"/>
    <property type="molecule type" value="Genomic_DNA"/>
</dbReference>